<feature type="transmembrane region" description="Helical" evidence="1">
    <location>
        <begin position="17"/>
        <end position="38"/>
    </location>
</feature>
<keyword evidence="1" id="KW-1133">Transmembrane helix</keyword>
<keyword evidence="1" id="KW-0472">Membrane</keyword>
<evidence type="ECO:0000313" key="2">
    <source>
        <dbReference type="EMBL" id="MBW88400.1"/>
    </source>
</evidence>
<organism evidence="2">
    <name type="scientific">Rhizophora mucronata</name>
    <name type="common">Asiatic mangrove</name>
    <dbReference type="NCBI Taxonomy" id="61149"/>
    <lineage>
        <taxon>Eukaryota</taxon>
        <taxon>Viridiplantae</taxon>
        <taxon>Streptophyta</taxon>
        <taxon>Embryophyta</taxon>
        <taxon>Tracheophyta</taxon>
        <taxon>Spermatophyta</taxon>
        <taxon>Magnoliopsida</taxon>
        <taxon>eudicotyledons</taxon>
        <taxon>Gunneridae</taxon>
        <taxon>Pentapetalae</taxon>
        <taxon>rosids</taxon>
        <taxon>fabids</taxon>
        <taxon>Malpighiales</taxon>
        <taxon>Rhizophoraceae</taxon>
        <taxon>Rhizophora</taxon>
    </lineage>
</organism>
<sequence>MICFHDKLTMIKFLLHFSLNSSLLSASFFLLLLHLFLLKDLFNFICDS</sequence>
<reference evidence="2" key="1">
    <citation type="submission" date="2018-02" db="EMBL/GenBank/DDBJ databases">
        <title>Rhizophora mucronata_Transcriptome.</title>
        <authorList>
            <person name="Meera S.P."/>
            <person name="Sreeshan A."/>
            <person name="Augustine A."/>
        </authorList>
    </citation>
    <scope>NUCLEOTIDE SEQUENCE</scope>
    <source>
        <tissue evidence="2">Leaf</tissue>
    </source>
</reference>
<evidence type="ECO:0000256" key="1">
    <source>
        <dbReference type="SAM" id="Phobius"/>
    </source>
</evidence>
<accession>A0A2P2J4L5</accession>
<protein>
    <submittedName>
        <fullName evidence="2">Uncharacterized protein</fullName>
    </submittedName>
</protein>
<proteinExistence type="predicted"/>
<keyword evidence="1" id="KW-0812">Transmembrane</keyword>
<dbReference type="EMBL" id="GGEC01007917">
    <property type="protein sequence ID" value="MBW88400.1"/>
    <property type="molecule type" value="Transcribed_RNA"/>
</dbReference>
<dbReference type="AlphaFoldDB" id="A0A2P2J4L5"/>
<name>A0A2P2J4L5_RHIMU</name>